<dbReference type="EMBL" id="LUKJ01000003">
    <property type="protein sequence ID" value="KZN17430.1"/>
    <property type="molecule type" value="Genomic_DNA"/>
</dbReference>
<dbReference type="RefSeq" id="WP_063342106.1">
    <property type="nucleotide sequence ID" value="NZ_LUKJ01000003.1"/>
</dbReference>
<evidence type="ECO:0000256" key="1">
    <source>
        <dbReference type="SAM" id="Phobius"/>
    </source>
</evidence>
<evidence type="ECO:0000313" key="3">
    <source>
        <dbReference type="Proteomes" id="UP000076489"/>
    </source>
</evidence>
<keyword evidence="1" id="KW-1133">Transmembrane helix</keyword>
<reference evidence="2 3" key="2">
    <citation type="journal article" date="2018" name="Nature">
        <title>Mutant phenotypes for thousands of bacterial genes of unknown function.</title>
        <authorList>
            <person name="Price M.N."/>
            <person name="Wetmore K.M."/>
            <person name="Waters R.J."/>
            <person name="Callaghan M."/>
            <person name="Ray J."/>
            <person name="Liu H."/>
            <person name="Kuehl J.V."/>
            <person name="Melnyk R.A."/>
            <person name="Lamson J.S."/>
            <person name="Suh Y."/>
            <person name="Carlson H.K."/>
            <person name="Esquivel Z."/>
            <person name="Sadeeshkumar H."/>
            <person name="Chakraborty R."/>
            <person name="Zane G.M."/>
            <person name="Rubin B.E."/>
            <person name="Wall J.D."/>
            <person name="Visel A."/>
            <person name="Bristow J."/>
            <person name="Blow M.J."/>
            <person name="Arkin A.P."/>
            <person name="Deutschbauer A.M."/>
        </authorList>
    </citation>
    <scope>NUCLEOTIDE SEQUENCE [LARGE SCALE GENOMIC DNA]</scope>
    <source>
        <strain evidence="2 3">FW300-N1B4</strain>
    </source>
</reference>
<gene>
    <name evidence="2" type="ORF">A1D17_15150</name>
</gene>
<feature type="transmembrane region" description="Helical" evidence="1">
    <location>
        <begin position="5"/>
        <end position="22"/>
    </location>
</feature>
<comment type="caution">
    <text evidence="2">The sequence shown here is derived from an EMBL/GenBank/DDBJ whole genome shotgun (WGS) entry which is preliminary data.</text>
</comment>
<feature type="transmembrane region" description="Helical" evidence="1">
    <location>
        <begin position="72"/>
        <end position="90"/>
    </location>
</feature>
<organism evidence="2 3">
    <name type="scientific">Pseudomonas fluorescens</name>
    <dbReference type="NCBI Taxonomy" id="294"/>
    <lineage>
        <taxon>Bacteria</taxon>
        <taxon>Pseudomonadati</taxon>
        <taxon>Pseudomonadota</taxon>
        <taxon>Gammaproteobacteria</taxon>
        <taxon>Pseudomonadales</taxon>
        <taxon>Pseudomonadaceae</taxon>
        <taxon>Pseudomonas</taxon>
    </lineage>
</organism>
<sequence>MNSRIVIGFLIHFLACALYIVMNNYAVPIYKEMVGGLTSRGVAIGMGMYVIFYFFVFCNFIIVFVKRMPVKIGIAVFMVLAILYYMLPQYPVRGMAYGALSGSLTFIAIVMSSLLVRVWAKFFQKRESL</sequence>
<name>A0A166NJQ0_PSEFL</name>
<protein>
    <submittedName>
        <fullName evidence="2">Uncharacterized protein</fullName>
    </submittedName>
</protein>
<feature type="transmembrane region" description="Helical" evidence="1">
    <location>
        <begin position="42"/>
        <end position="65"/>
    </location>
</feature>
<dbReference type="Proteomes" id="UP000076489">
    <property type="component" value="Unassembled WGS sequence"/>
</dbReference>
<dbReference type="OrthoDB" id="7023082at2"/>
<proteinExistence type="predicted"/>
<dbReference type="AlphaFoldDB" id="A0A166NJQ0"/>
<keyword evidence="1" id="KW-0812">Transmembrane</keyword>
<accession>A0A166NJQ0</accession>
<reference evidence="3" key="1">
    <citation type="submission" date="2016-03" db="EMBL/GenBank/DDBJ databases">
        <authorList>
            <person name="Ray J."/>
            <person name="Price M."/>
            <person name="Deutschbauer A."/>
        </authorList>
    </citation>
    <scope>NUCLEOTIDE SEQUENCE [LARGE SCALE GENOMIC DNA]</scope>
    <source>
        <strain evidence="3">FW300-N1B4</strain>
    </source>
</reference>
<feature type="transmembrane region" description="Helical" evidence="1">
    <location>
        <begin position="96"/>
        <end position="120"/>
    </location>
</feature>
<keyword evidence="1" id="KW-0472">Membrane</keyword>
<evidence type="ECO:0000313" key="2">
    <source>
        <dbReference type="EMBL" id="KZN17430.1"/>
    </source>
</evidence>